<sequence length="189" mass="18728">MPRLFPFGQAPGGLPPGVSRSLGPSSTVALAACCTLLTSFRSPGAPTAEGAPIAAPSPPGWIRRGSALQAARTPQLPQPAPPDRRAAQPGTPGAPLTAQGRAVPQSPGTRTPGPSAGSPSPPPHPRSKQLRQGAGSSESVCPGGSGSDGHFLAPAVSRERGSASPPLTTLGPQRDGEIIGMVGTAPLGR</sequence>
<evidence type="ECO:0000313" key="2">
    <source>
        <dbReference type="EMBL" id="KAJ1189549.1"/>
    </source>
</evidence>
<name>A0AAV7UNJ5_PLEWA</name>
<dbReference type="PROSITE" id="PS51257">
    <property type="entry name" value="PROKAR_LIPOPROTEIN"/>
    <property type="match status" value="1"/>
</dbReference>
<feature type="region of interest" description="Disordered" evidence="1">
    <location>
        <begin position="40"/>
        <end position="189"/>
    </location>
</feature>
<dbReference type="EMBL" id="JANPWB010000005">
    <property type="protein sequence ID" value="KAJ1189549.1"/>
    <property type="molecule type" value="Genomic_DNA"/>
</dbReference>
<dbReference type="AlphaFoldDB" id="A0AAV7UNJ5"/>
<evidence type="ECO:0000256" key="1">
    <source>
        <dbReference type="SAM" id="MobiDB-lite"/>
    </source>
</evidence>
<accession>A0AAV7UNJ5</accession>
<comment type="caution">
    <text evidence="2">The sequence shown here is derived from an EMBL/GenBank/DDBJ whole genome shotgun (WGS) entry which is preliminary data.</text>
</comment>
<gene>
    <name evidence="2" type="ORF">NDU88_006294</name>
</gene>
<dbReference type="Proteomes" id="UP001066276">
    <property type="component" value="Chromosome 3_1"/>
</dbReference>
<keyword evidence="3" id="KW-1185">Reference proteome</keyword>
<organism evidence="2 3">
    <name type="scientific">Pleurodeles waltl</name>
    <name type="common">Iberian ribbed newt</name>
    <dbReference type="NCBI Taxonomy" id="8319"/>
    <lineage>
        <taxon>Eukaryota</taxon>
        <taxon>Metazoa</taxon>
        <taxon>Chordata</taxon>
        <taxon>Craniata</taxon>
        <taxon>Vertebrata</taxon>
        <taxon>Euteleostomi</taxon>
        <taxon>Amphibia</taxon>
        <taxon>Batrachia</taxon>
        <taxon>Caudata</taxon>
        <taxon>Salamandroidea</taxon>
        <taxon>Salamandridae</taxon>
        <taxon>Pleurodelinae</taxon>
        <taxon>Pleurodeles</taxon>
    </lineage>
</organism>
<reference evidence="2" key="1">
    <citation type="journal article" date="2022" name="bioRxiv">
        <title>Sequencing and chromosome-scale assembly of the giantPleurodeles waltlgenome.</title>
        <authorList>
            <person name="Brown T."/>
            <person name="Elewa A."/>
            <person name="Iarovenko S."/>
            <person name="Subramanian E."/>
            <person name="Araus A.J."/>
            <person name="Petzold A."/>
            <person name="Susuki M."/>
            <person name="Suzuki K.-i.T."/>
            <person name="Hayashi T."/>
            <person name="Toyoda A."/>
            <person name="Oliveira C."/>
            <person name="Osipova E."/>
            <person name="Leigh N.D."/>
            <person name="Simon A."/>
            <person name="Yun M.H."/>
        </authorList>
    </citation>
    <scope>NUCLEOTIDE SEQUENCE</scope>
    <source>
        <strain evidence="2">20211129_DDA</strain>
        <tissue evidence="2">Liver</tissue>
    </source>
</reference>
<proteinExistence type="predicted"/>
<protein>
    <submittedName>
        <fullName evidence="2">Uncharacterized protein</fullName>
    </submittedName>
</protein>
<feature type="compositionally biased region" description="Low complexity" evidence="1">
    <location>
        <begin position="106"/>
        <end position="118"/>
    </location>
</feature>
<evidence type="ECO:0000313" key="3">
    <source>
        <dbReference type="Proteomes" id="UP001066276"/>
    </source>
</evidence>